<name>A0AAW8F3I0_9ACTN</name>
<feature type="transmembrane region" description="Helical" evidence="8">
    <location>
        <begin position="273"/>
        <end position="290"/>
    </location>
</feature>
<feature type="transmembrane region" description="Helical" evidence="8">
    <location>
        <begin position="126"/>
        <end position="145"/>
    </location>
</feature>
<dbReference type="Gene3D" id="1.10.3730.20">
    <property type="match status" value="1"/>
</dbReference>
<dbReference type="EMBL" id="JAUSZV010000005">
    <property type="protein sequence ID" value="MDQ0904712.1"/>
    <property type="molecule type" value="Genomic_DNA"/>
</dbReference>
<dbReference type="Proteomes" id="UP001234216">
    <property type="component" value="Unassembled WGS sequence"/>
</dbReference>
<feature type="domain" description="EamA" evidence="9">
    <location>
        <begin position="6"/>
        <end position="137"/>
    </location>
</feature>
<comment type="similarity">
    <text evidence="2">Belongs to the EamA transporter family.</text>
</comment>
<dbReference type="PANTHER" id="PTHR32322:SF18">
    <property type="entry name" value="S-ADENOSYLMETHIONINE_S-ADENOSYLHOMOCYSTEINE TRANSPORTER"/>
    <property type="match status" value="1"/>
</dbReference>
<evidence type="ECO:0000256" key="1">
    <source>
        <dbReference type="ARBA" id="ARBA00004651"/>
    </source>
</evidence>
<keyword evidence="4 8" id="KW-0812">Transmembrane</keyword>
<evidence type="ECO:0000256" key="4">
    <source>
        <dbReference type="ARBA" id="ARBA00022692"/>
    </source>
</evidence>
<evidence type="ECO:0000259" key="9">
    <source>
        <dbReference type="Pfam" id="PF00892"/>
    </source>
</evidence>
<feature type="transmembrane region" description="Helical" evidence="8">
    <location>
        <begin position="247"/>
        <end position="267"/>
    </location>
</feature>
<dbReference type="InterPro" id="IPR000620">
    <property type="entry name" value="EamA_dom"/>
</dbReference>
<dbReference type="SUPFAM" id="SSF103481">
    <property type="entry name" value="Multidrug resistance efflux transporter EmrE"/>
    <property type="match status" value="2"/>
</dbReference>
<evidence type="ECO:0000256" key="5">
    <source>
        <dbReference type="ARBA" id="ARBA00022989"/>
    </source>
</evidence>
<proteinExistence type="inferred from homology"/>
<keyword evidence="3" id="KW-1003">Cell membrane</keyword>
<feature type="domain" description="EamA" evidence="9">
    <location>
        <begin position="154"/>
        <end position="289"/>
    </location>
</feature>
<feature type="region of interest" description="Disordered" evidence="7">
    <location>
        <begin position="295"/>
        <end position="346"/>
    </location>
</feature>
<evidence type="ECO:0000313" key="11">
    <source>
        <dbReference type="Proteomes" id="UP001234216"/>
    </source>
</evidence>
<feature type="transmembrane region" description="Helical" evidence="8">
    <location>
        <begin position="215"/>
        <end position="235"/>
    </location>
</feature>
<keyword evidence="5 8" id="KW-1133">Transmembrane helix</keyword>
<evidence type="ECO:0000313" key="10">
    <source>
        <dbReference type="EMBL" id="MDQ0904712.1"/>
    </source>
</evidence>
<comment type="subcellular location">
    <subcellularLocation>
        <location evidence="1">Cell membrane</location>
        <topology evidence="1">Multi-pass membrane protein</topology>
    </subcellularLocation>
</comment>
<accession>A0AAW8F3I0</accession>
<feature type="transmembrane region" description="Helical" evidence="8">
    <location>
        <begin position="64"/>
        <end position="87"/>
    </location>
</feature>
<feature type="transmembrane region" description="Helical" evidence="8">
    <location>
        <begin position="151"/>
        <end position="172"/>
    </location>
</feature>
<feature type="compositionally biased region" description="Polar residues" evidence="7">
    <location>
        <begin position="332"/>
        <end position="346"/>
    </location>
</feature>
<evidence type="ECO:0000256" key="2">
    <source>
        <dbReference type="ARBA" id="ARBA00007362"/>
    </source>
</evidence>
<feature type="transmembrane region" description="Helical" evidence="8">
    <location>
        <begin position="184"/>
        <end position="203"/>
    </location>
</feature>
<feature type="transmembrane region" description="Helical" evidence="8">
    <location>
        <begin position="31"/>
        <end position="52"/>
    </location>
</feature>
<evidence type="ECO:0000256" key="7">
    <source>
        <dbReference type="SAM" id="MobiDB-lite"/>
    </source>
</evidence>
<gene>
    <name evidence="10" type="ORF">QFZ22_000697</name>
</gene>
<dbReference type="GO" id="GO:0005886">
    <property type="term" value="C:plasma membrane"/>
    <property type="evidence" value="ECO:0007669"/>
    <property type="project" value="UniProtKB-SubCell"/>
</dbReference>
<dbReference type="AlphaFoldDB" id="A0AAW8F3I0"/>
<dbReference type="Pfam" id="PF00892">
    <property type="entry name" value="EamA"/>
    <property type="match status" value="2"/>
</dbReference>
<reference evidence="10" key="1">
    <citation type="submission" date="2023-07" db="EMBL/GenBank/DDBJ databases">
        <title>Comparative genomics of wheat-associated soil bacteria to identify genetic determinants of phenazine resistance.</title>
        <authorList>
            <person name="Mouncey N."/>
        </authorList>
    </citation>
    <scope>NUCLEOTIDE SEQUENCE</scope>
    <source>
        <strain evidence="10">V4I22</strain>
    </source>
</reference>
<dbReference type="InterPro" id="IPR037185">
    <property type="entry name" value="EmrE-like"/>
</dbReference>
<dbReference type="PANTHER" id="PTHR32322">
    <property type="entry name" value="INNER MEMBRANE TRANSPORTER"/>
    <property type="match status" value="1"/>
</dbReference>
<evidence type="ECO:0000256" key="6">
    <source>
        <dbReference type="ARBA" id="ARBA00023136"/>
    </source>
</evidence>
<organism evidence="10 11">
    <name type="scientific">Streptomyces canus</name>
    <dbReference type="NCBI Taxonomy" id="58343"/>
    <lineage>
        <taxon>Bacteria</taxon>
        <taxon>Bacillati</taxon>
        <taxon>Actinomycetota</taxon>
        <taxon>Actinomycetes</taxon>
        <taxon>Kitasatosporales</taxon>
        <taxon>Streptomycetaceae</taxon>
        <taxon>Streptomyces</taxon>
        <taxon>Streptomyces aurantiacus group</taxon>
    </lineage>
</organism>
<evidence type="ECO:0000256" key="3">
    <source>
        <dbReference type="ARBA" id="ARBA00022475"/>
    </source>
</evidence>
<dbReference type="InterPro" id="IPR050638">
    <property type="entry name" value="AA-Vitamin_Transporters"/>
</dbReference>
<feature type="transmembrane region" description="Helical" evidence="8">
    <location>
        <begin position="93"/>
        <end position="114"/>
    </location>
</feature>
<comment type="caution">
    <text evidence="10">The sequence shown here is derived from an EMBL/GenBank/DDBJ whole genome shotgun (WGS) entry which is preliminary data.</text>
</comment>
<protein>
    <submittedName>
        <fullName evidence="10">Drug/metabolite transporter (DMT)-like permease</fullName>
    </submittedName>
</protein>
<evidence type="ECO:0000256" key="8">
    <source>
        <dbReference type="SAM" id="Phobius"/>
    </source>
</evidence>
<sequence length="346" mass="35630">MRAVYLKMTVATVLLGSYLVAGKLILREVPVFTATFVRLVSACLVLAVYVAVKSPDRVRPGRRDSSVLFAQAVLGVFLFSVFAMYGVKFTGGIEAGVVLGMVPISISVVALVFLGERISSRRAGGIALAVLGALSINVMSARSSGGSAGSHLALGAVLLVCAVLCEAVFMTFGKLLTRPIPPATLSLILSAAGALMFAVPAAIEFDWAMLTNISWQTWALMVYTGVAVNGVAAVLMYDSMDTVDTTIAAAFTALTPVSGAVLSVVFLGESLHPYHLAGMALVFIGVFVVAKEPDGPGGGEQSLPGVGDSHQGPAAGREQPVPAGTLMPFETTCASTPGNSSARTAC</sequence>
<keyword evidence="6 8" id="KW-0472">Membrane</keyword>